<dbReference type="Gene3D" id="3.40.630.30">
    <property type="match status" value="1"/>
</dbReference>
<organism evidence="2">
    <name type="scientific">Schlesneria paludicola</name>
    <dbReference type="NCBI Taxonomy" id="360056"/>
    <lineage>
        <taxon>Bacteria</taxon>
        <taxon>Pseudomonadati</taxon>
        <taxon>Planctomycetota</taxon>
        <taxon>Planctomycetia</taxon>
        <taxon>Planctomycetales</taxon>
        <taxon>Planctomycetaceae</taxon>
        <taxon>Schlesneria</taxon>
    </lineage>
</organism>
<dbReference type="AlphaFoldDB" id="A0A7C4QPR6"/>
<dbReference type="PANTHER" id="PTHR36174:SF1">
    <property type="entry name" value="LIPID II:GLYCINE GLYCYLTRANSFERASE"/>
    <property type="match status" value="1"/>
</dbReference>
<dbReference type="EMBL" id="DSVQ01000006">
    <property type="protein sequence ID" value="HGT38169.1"/>
    <property type="molecule type" value="Genomic_DNA"/>
</dbReference>
<dbReference type="Pfam" id="PF13480">
    <property type="entry name" value="Acetyltransf_6"/>
    <property type="match status" value="1"/>
</dbReference>
<reference evidence="2" key="1">
    <citation type="journal article" date="2020" name="mSystems">
        <title>Genome- and Community-Level Interaction Insights into Carbon Utilization and Element Cycling Functions of Hydrothermarchaeota in Hydrothermal Sediment.</title>
        <authorList>
            <person name="Zhou Z."/>
            <person name="Liu Y."/>
            <person name="Xu W."/>
            <person name="Pan J."/>
            <person name="Luo Z.H."/>
            <person name="Li M."/>
        </authorList>
    </citation>
    <scope>NUCLEOTIDE SEQUENCE [LARGE SCALE GENOMIC DNA]</scope>
    <source>
        <strain evidence="2">SpSt-508</strain>
    </source>
</reference>
<sequence>MVQVVAANVTASVAPQDIPRAEPPDSPAVDLAATKLPAGGSDPQLAVTSHLDAATWNHYVAARGSLFHRAEWESVWGVYGLKVYRLAVLRDQAVVGVLPLVHQRSRLTGNQLVSLPWFDAAGVLADDSAAVTLLAHAALELARQLGADWVQVRQASSLNLSPHVRTDKVLMRLALEAEADALWNRLKAKVRNQIRKAEKSGLEVVVGTVDRLEEFYRVYSENMRDLGSPSHSRQLFATVLRAFPDECRIYVVRSGQYAVGAGLTMANGSTMEIPWASSLKAYNGLCVNHLMYWRILAEACHSGFAHFHFGRSTIGSGQHHFKSQWGAEESPLHWYFLSDNEQAAFQAAQPPQERLGWGTRLWRRMPLWLTRRLGPRLIAGIP</sequence>
<feature type="domain" description="BioF2-like acetyltransferase" evidence="1">
    <location>
        <begin position="186"/>
        <end position="322"/>
    </location>
</feature>
<accession>A0A7C4QPR6</accession>
<name>A0A7C4QPR6_9PLAN</name>
<dbReference type="InterPro" id="IPR050644">
    <property type="entry name" value="PG_Glycine_Bridge_Synth"/>
</dbReference>
<gene>
    <name evidence="2" type="ORF">ENS64_02710</name>
</gene>
<proteinExistence type="predicted"/>
<dbReference type="InterPro" id="IPR016181">
    <property type="entry name" value="Acyl_CoA_acyltransferase"/>
</dbReference>
<dbReference type="InterPro" id="IPR038740">
    <property type="entry name" value="BioF2-like_GNAT_dom"/>
</dbReference>
<dbReference type="InterPro" id="IPR017469">
    <property type="entry name" value="PEP-CTERM_FemAB-rel"/>
</dbReference>
<comment type="caution">
    <text evidence="2">The sequence shown here is derived from an EMBL/GenBank/DDBJ whole genome shotgun (WGS) entry which is preliminary data.</text>
</comment>
<evidence type="ECO:0000259" key="1">
    <source>
        <dbReference type="Pfam" id="PF13480"/>
    </source>
</evidence>
<dbReference type="NCBIfam" id="TIGR03019">
    <property type="entry name" value="pepcterm_femAB"/>
    <property type="match status" value="1"/>
</dbReference>
<dbReference type="PANTHER" id="PTHR36174">
    <property type="entry name" value="LIPID II:GLYCINE GLYCYLTRANSFERASE"/>
    <property type="match status" value="1"/>
</dbReference>
<dbReference type="SUPFAM" id="SSF55729">
    <property type="entry name" value="Acyl-CoA N-acyltransferases (Nat)"/>
    <property type="match status" value="1"/>
</dbReference>
<protein>
    <submittedName>
        <fullName evidence="2">FemAB family PEP-CTERM system-associated protein</fullName>
    </submittedName>
</protein>
<evidence type="ECO:0000313" key="2">
    <source>
        <dbReference type="EMBL" id="HGT38169.1"/>
    </source>
</evidence>